<dbReference type="RefSeq" id="WP_037449079.1">
    <property type="nucleotide sequence ID" value="NZ_JFHR01000011.1"/>
</dbReference>
<sequence>MVGITNKILLAEIRRQQQLSQGIVDGQTAISTGKTLTRPSENALAWVQVSDIGRAQAQQAAWQSNISTGTARAATAEANLDEMNTLLTRAQELLTAARNGSLNDASKTAIVEEMKTIRTTIDSLLNQKDYNGVPTFDDGQSVLVPVSRGLNLAVVGTRQEVSEGIDVNGTPMTLDGILGQSITALQSGNDANVVAALDAIKAAQNHVVLEQTKQGVRSDRLDVIGTRLTDIDIDLKERRSNLESTDLTEVISSVSAKLLQLNAAQSAFARINQQTLFDLIK</sequence>
<dbReference type="PANTHER" id="PTHR42792:SF1">
    <property type="entry name" value="FLAGELLAR HOOK-ASSOCIATED PROTEIN 3"/>
    <property type="match status" value="1"/>
</dbReference>
<dbReference type="InterPro" id="IPR001029">
    <property type="entry name" value="Flagellin_N"/>
</dbReference>
<feature type="domain" description="Flagellin N-terminal" evidence="4">
    <location>
        <begin position="11"/>
        <end position="138"/>
    </location>
</feature>
<comment type="function">
    <text evidence="3">Flagellin is the subunit protein which polymerizes to form the filaments of bacterial flagella.</text>
</comment>
<evidence type="ECO:0000313" key="6">
    <source>
        <dbReference type="EMBL" id="KEQ54290.1"/>
    </source>
</evidence>
<dbReference type="GO" id="GO:0005576">
    <property type="term" value="C:extracellular region"/>
    <property type="evidence" value="ECO:0007669"/>
    <property type="project" value="UniProtKB-SubCell"/>
</dbReference>
<dbReference type="OrthoDB" id="7389561at2"/>
<keyword evidence="6" id="KW-0966">Cell projection</keyword>
<dbReference type="eggNOG" id="COG1344">
    <property type="taxonomic scope" value="Bacteria"/>
</dbReference>
<dbReference type="SUPFAM" id="SSF64518">
    <property type="entry name" value="Phase 1 flagellin"/>
    <property type="match status" value="1"/>
</dbReference>
<dbReference type="GO" id="GO:0005198">
    <property type="term" value="F:structural molecule activity"/>
    <property type="evidence" value="ECO:0007669"/>
    <property type="project" value="UniProtKB-UniRule"/>
</dbReference>
<dbReference type="EMBL" id="JFHR01000011">
    <property type="protein sequence ID" value="KEQ54290.1"/>
    <property type="molecule type" value="Genomic_DNA"/>
</dbReference>
<keyword evidence="3" id="KW-0964">Secreted</keyword>
<keyword evidence="2 3" id="KW-0975">Bacterial flagellum</keyword>
<proteinExistence type="inferred from homology"/>
<dbReference type="PATRIC" id="fig|46429.4.peg.1319"/>
<evidence type="ECO:0000259" key="4">
    <source>
        <dbReference type="Pfam" id="PF00669"/>
    </source>
</evidence>
<dbReference type="InterPro" id="IPR046358">
    <property type="entry name" value="Flagellin_C"/>
</dbReference>
<comment type="subcellular location">
    <subcellularLocation>
        <location evidence="3">Secreted</location>
    </subcellularLocation>
    <subcellularLocation>
        <location evidence="3">Bacterial flagellum</location>
    </subcellularLocation>
</comment>
<organism evidence="6 7">
    <name type="scientific">Sphingobium chlorophenolicum</name>
    <dbReference type="NCBI Taxonomy" id="46429"/>
    <lineage>
        <taxon>Bacteria</taxon>
        <taxon>Pseudomonadati</taxon>
        <taxon>Pseudomonadota</taxon>
        <taxon>Alphaproteobacteria</taxon>
        <taxon>Sphingomonadales</taxon>
        <taxon>Sphingomonadaceae</taxon>
        <taxon>Sphingobium</taxon>
    </lineage>
</organism>
<evidence type="ECO:0000313" key="7">
    <source>
        <dbReference type="Proteomes" id="UP000028411"/>
    </source>
</evidence>
<feature type="domain" description="Flagellin C-terminal" evidence="5">
    <location>
        <begin position="197"/>
        <end position="279"/>
    </location>
</feature>
<protein>
    <recommendedName>
        <fullName evidence="3">Flagellin</fullName>
    </recommendedName>
</protein>
<dbReference type="GO" id="GO:0009288">
    <property type="term" value="C:bacterial-type flagellum"/>
    <property type="evidence" value="ECO:0007669"/>
    <property type="project" value="UniProtKB-SubCell"/>
</dbReference>
<evidence type="ECO:0000259" key="5">
    <source>
        <dbReference type="Pfam" id="PF00700"/>
    </source>
</evidence>
<gene>
    <name evidence="6" type="ORF">BV95_01355</name>
</gene>
<evidence type="ECO:0000256" key="1">
    <source>
        <dbReference type="ARBA" id="ARBA00005709"/>
    </source>
</evidence>
<dbReference type="Pfam" id="PF00700">
    <property type="entry name" value="Flagellin_C"/>
    <property type="match status" value="1"/>
</dbReference>
<dbReference type="Gene3D" id="1.20.1330.10">
    <property type="entry name" value="f41 fragment of flagellin, N-terminal domain"/>
    <property type="match status" value="1"/>
</dbReference>
<dbReference type="AlphaFoldDB" id="A0A081RGG7"/>
<reference evidence="6 7" key="1">
    <citation type="submission" date="2014-02" db="EMBL/GenBank/DDBJ databases">
        <title>Whole genome sequence of Sphingobium chlorophenolicum NBRC 16172.</title>
        <authorList>
            <person name="Gan H.M."/>
            <person name="Gan H.Y."/>
            <person name="Chew T.H."/>
            <person name="Savka M.A."/>
        </authorList>
    </citation>
    <scope>NUCLEOTIDE SEQUENCE [LARGE SCALE GENOMIC DNA]</scope>
    <source>
        <strain evidence="6 7">NBRC 16172</strain>
    </source>
</reference>
<keyword evidence="6" id="KW-0969">Cilium</keyword>
<evidence type="ECO:0000256" key="2">
    <source>
        <dbReference type="ARBA" id="ARBA00023143"/>
    </source>
</evidence>
<evidence type="ECO:0000256" key="3">
    <source>
        <dbReference type="RuleBase" id="RU362073"/>
    </source>
</evidence>
<keyword evidence="6" id="KW-0282">Flagellum</keyword>
<dbReference type="Proteomes" id="UP000028411">
    <property type="component" value="Unassembled WGS sequence"/>
</dbReference>
<dbReference type="Pfam" id="PF00669">
    <property type="entry name" value="Flagellin_N"/>
    <property type="match status" value="1"/>
</dbReference>
<dbReference type="PANTHER" id="PTHR42792">
    <property type="entry name" value="FLAGELLIN"/>
    <property type="match status" value="1"/>
</dbReference>
<dbReference type="InterPro" id="IPR001492">
    <property type="entry name" value="Flagellin"/>
</dbReference>
<name>A0A081RGG7_SPHCR</name>
<comment type="similarity">
    <text evidence="1 3">Belongs to the bacterial flagellin family.</text>
</comment>
<dbReference type="PRINTS" id="PR00207">
    <property type="entry name" value="FLAGELLIN"/>
</dbReference>
<accession>A0A081RGG7</accession>
<comment type="caution">
    <text evidence="6">The sequence shown here is derived from an EMBL/GenBank/DDBJ whole genome shotgun (WGS) entry which is preliminary data.</text>
</comment>